<dbReference type="Proteomes" id="UP000248745">
    <property type="component" value="Unassembled WGS sequence"/>
</dbReference>
<sequence length="212" mass="25189">MAFLVSVPVPFPNISWWAFASNTDEILFDINGHFEKMSYRNRYCIAGANGVITLSIPLQQGRNQRIPLKDVLISNKENWQTQHWRTITSAYRRTPYFEHYEHLLQPLFEQPFERLVDFNFAAIHWLKRQLKTDFTEQIADHFQKEYNDAAFDIRQKQKPATEEKFTVDYPKYYQLFEDRIGFQPNLSMLDLLFAEGPYAAQWVKKNAPLLML</sequence>
<dbReference type="AlphaFoldDB" id="A0A2W2AXM3"/>
<gene>
    <name evidence="1" type="ORF">DN068_13785</name>
</gene>
<organism evidence="1 2">
    <name type="scientific">Taibaiella soli</name>
    <dbReference type="NCBI Taxonomy" id="1649169"/>
    <lineage>
        <taxon>Bacteria</taxon>
        <taxon>Pseudomonadati</taxon>
        <taxon>Bacteroidota</taxon>
        <taxon>Chitinophagia</taxon>
        <taxon>Chitinophagales</taxon>
        <taxon>Chitinophagaceae</taxon>
        <taxon>Taibaiella</taxon>
    </lineage>
</organism>
<evidence type="ECO:0000313" key="1">
    <source>
        <dbReference type="EMBL" id="PZF72418.1"/>
    </source>
</evidence>
<proteinExistence type="predicted"/>
<comment type="caution">
    <text evidence="1">The sequence shown here is derived from an EMBL/GenBank/DDBJ whole genome shotgun (WGS) entry which is preliminary data.</text>
</comment>
<dbReference type="EMBL" id="QKTW01000018">
    <property type="protein sequence ID" value="PZF72418.1"/>
    <property type="molecule type" value="Genomic_DNA"/>
</dbReference>
<dbReference type="OrthoDB" id="1523452at2"/>
<accession>A0A2W2AXM3</accession>
<reference evidence="1 2" key="1">
    <citation type="submission" date="2018-06" db="EMBL/GenBank/DDBJ databases">
        <title>Mucibacter soli gen. nov., sp. nov., a new member of the family Chitinophagaceae producing mucin.</title>
        <authorList>
            <person name="Kim M.-K."/>
            <person name="Park S."/>
            <person name="Kim T.-S."/>
            <person name="Joung Y."/>
            <person name="Han J.-H."/>
            <person name="Kim S.B."/>
        </authorList>
    </citation>
    <scope>NUCLEOTIDE SEQUENCE [LARGE SCALE GENOMIC DNA]</scope>
    <source>
        <strain evidence="1 2">R1-15</strain>
    </source>
</reference>
<protein>
    <recommendedName>
        <fullName evidence="3">WbqC family protein</fullName>
    </recommendedName>
</protein>
<evidence type="ECO:0008006" key="3">
    <source>
        <dbReference type="Google" id="ProtNLM"/>
    </source>
</evidence>
<keyword evidence="2" id="KW-1185">Reference proteome</keyword>
<evidence type="ECO:0000313" key="2">
    <source>
        <dbReference type="Proteomes" id="UP000248745"/>
    </source>
</evidence>
<name>A0A2W2AXM3_9BACT</name>
<dbReference type="RefSeq" id="WP_110999513.1">
    <property type="nucleotide sequence ID" value="NZ_QKTW01000018.1"/>
</dbReference>
<dbReference type="InterPro" id="IPR014985">
    <property type="entry name" value="WbqC"/>
</dbReference>
<dbReference type="Pfam" id="PF08889">
    <property type="entry name" value="WbqC"/>
    <property type="match status" value="1"/>
</dbReference>